<dbReference type="EMBL" id="JBHULB010000011">
    <property type="protein sequence ID" value="MFD2587211.1"/>
    <property type="molecule type" value="Genomic_DNA"/>
</dbReference>
<evidence type="ECO:0000313" key="3">
    <source>
        <dbReference type="Proteomes" id="UP001597526"/>
    </source>
</evidence>
<feature type="transmembrane region" description="Helical" evidence="1">
    <location>
        <begin position="12"/>
        <end position="32"/>
    </location>
</feature>
<keyword evidence="3" id="KW-1185">Reference proteome</keyword>
<dbReference type="PROSITE" id="PS51257">
    <property type="entry name" value="PROKAR_LIPOPROTEIN"/>
    <property type="match status" value="1"/>
</dbReference>
<feature type="transmembrane region" description="Helical" evidence="1">
    <location>
        <begin position="44"/>
        <end position="63"/>
    </location>
</feature>
<proteinExistence type="predicted"/>
<name>A0ABW5MWQ1_9FLAO</name>
<feature type="transmembrane region" description="Helical" evidence="1">
    <location>
        <begin position="69"/>
        <end position="86"/>
    </location>
</feature>
<protein>
    <recommendedName>
        <fullName evidence="4">DUF4870 domain-containing protein</fullName>
    </recommendedName>
</protein>
<evidence type="ECO:0000256" key="1">
    <source>
        <dbReference type="SAM" id="Phobius"/>
    </source>
</evidence>
<dbReference type="RefSeq" id="WP_377766770.1">
    <property type="nucleotide sequence ID" value="NZ_JBHULB010000011.1"/>
</dbReference>
<evidence type="ECO:0008006" key="4">
    <source>
        <dbReference type="Google" id="ProtNLM"/>
    </source>
</evidence>
<gene>
    <name evidence="2" type="ORF">ACFSQJ_09735</name>
</gene>
<reference evidence="3" key="1">
    <citation type="journal article" date="2019" name="Int. J. Syst. Evol. Microbiol.">
        <title>The Global Catalogue of Microorganisms (GCM) 10K type strain sequencing project: providing services to taxonomists for standard genome sequencing and annotation.</title>
        <authorList>
            <consortium name="The Broad Institute Genomics Platform"/>
            <consortium name="The Broad Institute Genome Sequencing Center for Infectious Disease"/>
            <person name="Wu L."/>
            <person name="Ma J."/>
        </authorList>
    </citation>
    <scope>NUCLEOTIDE SEQUENCE [LARGE SCALE GENOMIC DNA]</scope>
    <source>
        <strain evidence="3">KCTC 52368</strain>
    </source>
</reference>
<dbReference type="Proteomes" id="UP001597526">
    <property type="component" value="Unassembled WGS sequence"/>
</dbReference>
<evidence type="ECO:0000313" key="2">
    <source>
        <dbReference type="EMBL" id="MFD2587211.1"/>
    </source>
</evidence>
<accession>A0ABW5MWQ1</accession>
<keyword evidence="1" id="KW-0812">Transmembrane</keyword>
<organism evidence="2 3">
    <name type="scientific">Croceitalea marina</name>
    <dbReference type="NCBI Taxonomy" id="1775166"/>
    <lineage>
        <taxon>Bacteria</taxon>
        <taxon>Pseudomonadati</taxon>
        <taxon>Bacteroidota</taxon>
        <taxon>Flavobacteriia</taxon>
        <taxon>Flavobacteriales</taxon>
        <taxon>Flavobacteriaceae</taxon>
        <taxon>Croceitalea</taxon>
    </lineage>
</organism>
<comment type="caution">
    <text evidence="2">The sequence shown here is derived from an EMBL/GenBank/DDBJ whole genome shotgun (WGS) entry which is preliminary data.</text>
</comment>
<keyword evidence="1" id="KW-1133">Transmembrane helix</keyword>
<sequence length="108" mass="12503">MEEEISKGKTAALVAHFTLVGCLIAITMNLEPKNGFARFYIRQTFGLHITFHALVIFLNYTAIPFAWEVLFIIYFGLWVFSFAGVLKNKKSQIPIVGEYFQKWFTFIQ</sequence>
<keyword evidence="1" id="KW-0472">Membrane</keyword>